<dbReference type="SUPFAM" id="SSF46894">
    <property type="entry name" value="C-terminal effector domain of the bipartite response regulators"/>
    <property type="match status" value="1"/>
</dbReference>
<keyword evidence="1" id="KW-0238">DNA-binding</keyword>
<dbReference type="AlphaFoldDB" id="A0A645JGL0"/>
<dbReference type="CDD" id="cd00383">
    <property type="entry name" value="trans_reg_C"/>
    <property type="match status" value="1"/>
</dbReference>
<dbReference type="Pfam" id="PF00486">
    <property type="entry name" value="Trans_reg_C"/>
    <property type="match status" value="1"/>
</dbReference>
<evidence type="ECO:0000313" key="3">
    <source>
        <dbReference type="EMBL" id="MPN62250.1"/>
    </source>
</evidence>
<dbReference type="EMBL" id="VSSQ01140001">
    <property type="protein sequence ID" value="MPN62250.1"/>
    <property type="molecule type" value="Genomic_DNA"/>
</dbReference>
<gene>
    <name evidence="3" type="primary">graR_32</name>
    <name evidence="3" type="ORF">SDC9_209997</name>
</gene>
<dbReference type="SMART" id="SM00862">
    <property type="entry name" value="Trans_reg_C"/>
    <property type="match status" value="1"/>
</dbReference>
<dbReference type="InterPro" id="IPR036388">
    <property type="entry name" value="WH-like_DNA-bd_sf"/>
</dbReference>
<dbReference type="PROSITE" id="PS51755">
    <property type="entry name" value="OMPR_PHOB"/>
    <property type="match status" value="1"/>
</dbReference>
<dbReference type="InterPro" id="IPR001867">
    <property type="entry name" value="OmpR/PhoB-type_DNA-bd"/>
</dbReference>
<organism evidence="3">
    <name type="scientific">bioreactor metagenome</name>
    <dbReference type="NCBI Taxonomy" id="1076179"/>
    <lineage>
        <taxon>unclassified sequences</taxon>
        <taxon>metagenomes</taxon>
        <taxon>ecological metagenomes</taxon>
    </lineage>
</organism>
<name>A0A645JGL0_9ZZZZ</name>
<evidence type="ECO:0000256" key="1">
    <source>
        <dbReference type="ARBA" id="ARBA00023125"/>
    </source>
</evidence>
<dbReference type="GO" id="GO:0006355">
    <property type="term" value="P:regulation of DNA-templated transcription"/>
    <property type="evidence" value="ECO:0007669"/>
    <property type="project" value="InterPro"/>
</dbReference>
<evidence type="ECO:0000259" key="2">
    <source>
        <dbReference type="PROSITE" id="PS51755"/>
    </source>
</evidence>
<feature type="domain" description="OmpR/PhoB-type" evidence="2">
    <location>
        <begin position="1"/>
        <end position="89"/>
    </location>
</feature>
<comment type="caution">
    <text evidence="3">The sequence shown here is derived from an EMBL/GenBank/DDBJ whole genome shotgun (WGS) entry which is preliminary data.</text>
</comment>
<proteinExistence type="predicted"/>
<protein>
    <submittedName>
        <fullName evidence="3">Response regulator protein GraR</fullName>
    </submittedName>
</protein>
<accession>A0A645JGL0</accession>
<dbReference type="GO" id="GO:0000160">
    <property type="term" value="P:phosphorelay signal transduction system"/>
    <property type="evidence" value="ECO:0007669"/>
    <property type="project" value="InterPro"/>
</dbReference>
<dbReference type="GO" id="GO:0003677">
    <property type="term" value="F:DNA binding"/>
    <property type="evidence" value="ECO:0007669"/>
    <property type="project" value="UniProtKB-KW"/>
</dbReference>
<dbReference type="InterPro" id="IPR016032">
    <property type="entry name" value="Sig_transdc_resp-reg_C-effctor"/>
</dbReference>
<dbReference type="Gene3D" id="1.10.10.10">
    <property type="entry name" value="Winged helix-like DNA-binding domain superfamily/Winged helix DNA-binding domain"/>
    <property type="match status" value="1"/>
</dbReference>
<reference evidence="3" key="1">
    <citation type="submission" date="2019-08" db="EMBL/GenBank/DDBJ databases">
        <authorList>
            <person name="Kucharzyk K."/>
            <person name="Murdoch R.W."/>
            <person name="Higgins S."/>
            <person name="Loffler F."/>
        </authorList>
    </citation>
    <scope>NUCLEOTIDE SEQUENCE</scope>
</reference>
<sequence length="89" mass="10379">MLCADGTLTYNSQKIELSKNEYRIFKILMEHKNQIVSRDTLIKALWESEDFIDDNTLTVNINRMRKKLSESGLDDLISTRKGEGYLIHD</sequence>